<dbReference type="RefSeq" id="XP_010262522.1">
    <property type="nucleotide sequence ID" value="XM_010264220.2"/>
</dbReference>
<dbReference type="eggNOG" id="ENOG502QRUP">
    <property type="taxonomic scope" value="Eukaryota"/>
</dbReference>
<dbReference type="GO" id="GO:0009535">
    <property type="term" value="C:chloroplast thylakoid membrane"/>
    <property type="evidence" value="ECO:0007669"/>
    <property type="project" value="InterPro"/>
</dbReference>
<sequence>MVGTSTFSPPSTGSTLAELTRNNTLSSLLHRTIAPFPLKISTKSNRVSARSLRNSNSELALVEGPSCIFVGPIETASQETLEALYRQARDAYYSGKPLIVDDMFDKVELKLRWYGSKSVIKYPRCSLRRQLTYADAEEDPSQVLALASVWILLLAFGSLAFLLPTIYTVGLAYHDALNSRFPLIREAPSLEFLAMLNGILFMALGSLIGYPVASASVGALQGLWKNDLVALKGACPNCGEEVFAFVRADQSNRAPHKADCHVCESSLEFRTKVEQSISRHGRRWVYGRVYLVRQGGSNRGQRWW</sequence>
<keyword evidence="1" id="KW-0812">Transmembrane</keyword>
<reference evidence="3" key="1">
    <citation type="submission" date="2025-08" db="UniProtKB">
        <authorList>
            <consortium name="RefSeq"/>
        </authorList>
    </citation>
    <scope>IDENTIFICATION</scope>
</reference>
<evidence type="ECO:0000313" key="3">
    <source>
        <dbReference type="RefSeq" id="XP_010262522.1"/>
    </source>
</evidence>
<organism evidence="2 3">
    <name type="scientific">Nelumbo nucifera</name>
    <name type="common">Sacred lotus</name>
    <dbReference type="NCBI Taxonomy" id="4432"/>
    <lineage>
        <taxon>Eukaryota</taxon>
        <taxon>Viridiplantae</taxon>
        <taxon>Streptophyta</taxon>
        <taxon>Embryophyta</taxon>
        <taxon>Tracheophyta</taxon>
        <taxon>Spermatophyta</taxon>
        <taxon>Magnoliopsida</taxon>
        <taxon>Proteales</taxon>
        <taxon>Nelumbonaceae</taxon>
        <taxon>Nelumbo</taxon>
    </lineage>
</organism>
<dbReference type="AlphaFoldDB" id="A0A1U8A7H6"/>
<evidence type="ECO:0000256" key="1">
    <source>
        <dbReference type="SAM" id="Phobius"/>
    </source>
</evidence>
<keyword evidence="1" id="KW-1133">Transmembrane helix</keyword>
<proteinExistence type="predicted"/>
<dbReference type="FunCoup" id="A0A1U8A7H6">
    <property type="interactions" value="260"/>
</dbReference>
<keyword evidence="1" id="KW-0472">Membrane</keyword>
<dbReference type="Proteomes" id="UP000189703">
    <property type="component" value="Unplaced"/>
</dbReference>
<dbReference type="GeneID" id="104601038"/>
<feature type="transmembrane region" description="Helical" evidence="1">
    <location>
        <begin position="149"/>
        <end position="172"/>
    </location>
</feature>
<dbReference type="GO" id="GO:0016730">
    <property type="term" value="F:oxidoreductase activity, acting on iron-sulfur proteins as donors"/>
    <property type="evidence" value="ECO:0000318"/>
    <property type="project" value="GO_Central"/>
</dbReference>
<dbReference type="KEGG" id="nnu:104601038"/>
<accession>A0A1U8A7H6</accession>
<protein>
    <submittedName>
        <fullName evidence="3">PGR5-like protein 1A, chloroplastic</fullName>
    </submittedName>
</protein>
<keyword evidence="2" id="KW-1185">Reference proteome</keyword>
<dbReference type="PANTHER" id="PTHR31032">
    <property type="entry name" value="PGR5-LIKE PROTEIN 1B, CHLOROPLASTIC"/>
    <property type="match status" value="1"/>
</dbReference>
<dbReference type="InterPro" id="IPR039987">
    <property type="entry name" value="PGRL1"/>
</dbReference>
<dbReference type="PANTHER" id="PTHR31032:SF2">
    <property type="entry name" value="PGR5-LIKE A PROTEIN"/>
    <property type="match status" value="1"/>
</dbReference>
<feature type="transmembrane region" description="Helical" evidence="1">
    <location>
        <begin position="192"/>
        <end position="213"/>
    </location>
</feature>
<dbReference type="OMA" id="YLVGYPI"/>
<name>A0A1U8A7H6_NELNU</name>
<gene>
    <name evidence="3" type="primary">LOC104601038</name>
</gene>
<dbReference type="OrthoDB" id="567232at2759"/>
<dbReference type="GO" id="GO:0009773">
    <property type="term" value="P:photosynthetic electron transport in photosystem I"/>
    <property type="evidence" value="ECO:0000318"/>
    <property type="project" value="GO_Central"/>
</dbReference>
<evidence type="ECO:0000313" key="2">
    <source>
        <dbReference type="Proteomes" id="UP000189703"/>
    </source>
</evidence>
<dbReference type="InParanoid" id="A0A1U8A7H6"/>